<dbReference type="EMBL" id="LAZR01057480">
    <property type="protein sequence ID" value="KKK71987.1"/>
    <property type="molecule type" value="Genomic_DNA"/>
</dbReference>
<accession>A0A0F8XSD4</accession>
<sequence>MSMEQIQQKTSKQRRTGDMEGGEVCKSLTEDDFLLCIDHIGKRLFLILNDSNANSYDENCDLNYTLMRISL</sequence>
<feature type="compositionally biased region" description="Polar residues" evidence="1">
    <location>
        <begin position="1"/>
        <end position="10"/>
    </location>
</feature>
<protein>
    <submittedName>
        <fullName evidence="2">Uncharacterized protein</fullName>
    </submittedName>
</protein>
<name>A0A0F8XSD4_9ZZZZ</name>
<comment type="caution">
    <text evidence="2">The sequence shown here is derived from an EMBL/GenBank/DDBJ whole genome shotgun (WGS) entry which is preliminary data.</text>
</comment>
<evidence type="ECO:0000256" key="1">
    <source>
        <dbReference type="SAM" id="MobiDB-lite"/>
    </source>
</evidence>
<proteinExistence type="predicted"/>
<gene>
    <name evidence="2" type="ORF">LCGC14_2908410</name>
</gene>
<organism evidence="2">
    <name type="scientific">marine sediment metagenome</name>
    <dbReference type="NCBI Taxonomy" id="412755"/>
    <lineage>
        <taxon>unclassified sequences</taxon>
        <taxon>metagenomes</taxon>
        <taxon>ecological metagenomes</taxon>
    </lineage>
</organism>
<dbReference type="AlphaFoldDB" id="A0A0F8XSD4"/>
<reference evidence="2" key="1">
    <citation type="journal article" date="2015" name="Nature">
        <title>Complex archaea that bridge the gap between prokaryotes and eukaryotes.</title>
        <authorList>
            <person name="Spang A."/>
            <person name="Saw J.H."/>
            <person name="Jorgensen S.L."/>
            <person name="Zaremba-Niedzwiedzka K."/>
            <person name="Martijn J."/>
            <person name="Lind A.E."/>
            <person name="van Eijk R."/>
            <person name="Schleper C."/>
            <person name="Guy L."/>
            <person name="Ettema T.J."/>
        </authorList>
    </citation>
    <scope>NUCLEOTIDE SEQUENCE</scope>
</reference>
<feature type="region of interest" description="Disordered" evidence="1">
    <location>
        <begin position="1"/>
        <end position="21"/>
    </location>
</feature>
<evidence type="ECO:0000313" key="2">
    <source>
        <dbReference type="EMBL" id="KKK71987.1"/>
    </source>
</evidence>